<feature type="region of interest" description="Disordered" evidence="1">
    <location>
        <begin position="24"/>
        <end position="206"/>
    </location>
</feature>
<accession>A0A8E0VE26</accession>
<evidence type="ECO:0000313" key="2">
    <source>
        <dbReference type="EMBL" id="KAA0187873.1"/>
    </source>
</evidence>
<dbReference type="OrthoDB" id="6253994at2759"/>
<comment type="caution">
    <text evidence="2">The sequence shown here is derived from an EMBL/GenBank/DDBJ whole genome shotgun (WGS) entry which is preliminary data.</text>
</comment>
<dbReference type="AlphaFoldDB" id="A0A8E0VE26"/>
<feature type="compositionally biased region" description="Polar residues" evidence="1">
    <location>
        <begin position="180"/>
        <end position="193"/>
    </location>
</feature>
<feature type="compositionally biased region" description="Polar residues" evidence="1">
    <location>
        <begin position="30"/>
        <end position="44"/>
    </location>
</feature>
<name>A0A8E0VE26_9TREM</name>
<reference evidence="2" key="1">
    <citation type="submission" date="2019-05" db="EMBL/GenBank/DDBJ databases">
        <title>Annotation for the trematode Fasciolopsis buski.</title>
        <authorList>
            <person name="Choi Y.-J."/>
        </authorList>
    </citation>
    <scope>NUCLEOTIDE SEQUENCE</scope>
    <source>
        <strain evidence="2">HT</strain>
        <tissue evidence="2">Whole worm</tissue>
    </source>
</reference>
<evidence type="ECO:0000313" key="3">
    <source>
        <dbReference type="Proteomes" id="UP000728185"/>
    </source>
</evidence>
<protein>
    <submittedName>
        <fullName evidence="2">Uncharacterized protein</fullName>
    </submittedName>
</protein>
<dbReference type="Proteomes" id="UP000728185">
    <property type="component" value="Unassembled WGS sequence"/>
</dbReference>
<proteinExistence type="predicted"/>
<keyword evidence="3" id="KW-1185">Reference proteome</keyword>
<dbReference type="EMBL" id="LUCM01008822">
    <property type="protein sequence ID" value="KAA0187873.1"/>
    <property type="molecule type" value="Genomic_DNA"/>
</dbReference>
<evidence type="ECO:0000256" key="1">
    <source>
        <dbReference type="SAM" id="MobiDB-lite"/>
    </source>
</evidence>
<sequence length="206" mass="22151">MHSLAPTRLISPPAKTLKLKKIEHKKNESDNSTEAQTQQTTVANVKSGDDDPGTTVPKRHSPCLRRPGNLGELRPSGCVTNPSETAISGARSTVCNSDKSKLLQNRMPGRPAYELPPVRDPRISHQNSSLSAAGNSKRGNPRVNFSQVKSSSPSAAVTTLRTYPRRRIQQPNTPMRPAPTSGTPTNSGSNVSATHFPGRGRRLGGF</sequence>
<feature type="compositionally biased region" description="Polar residues" evidence="1">
    <location>
        <begin position="78"/>
        <end position="97"/>
    </location>
</feature>
<organism evidence="2 3">
    <name type="scientific">Fasciolopsis buskii</name>
    <dbReference type="NCBI Taxonomy" id="27845"/>
    <lineage>
        <taxon>Eukaryota</taxon>
        <taxon>Metazoa</taxon>
        <taxon>Spiralia</taxon>
        <taxon>Lophotrochozoa</taxon>
        <taxon>Platyhelminthes</taxon>
        <taxon>Trematoda</taxon>
        <taxon>Digenea</taxon>
        <taxon>Plagiorchiida</taxon>
        <taxon>Echinostomata</taxon>
        <taxon>Echinostomatoidea</taxon>
        <taxon>Fasciolidae</taxon>
        <taxon>Fasciolopsis</taxon>
    </lineage>
</organism>
<feature type="compositionally biased region" description="Polar residues" evidence="1">
    <location>
        <begin position="124"/>
        <end position="161"/>
    </location>
</feature>
<gene>
    <name evidence="2" type="ORF">FBUS_05534</name>
</gene>